<evidence type="ECO:0000259" key="2">
    <source>
        <dbReference type="Pfam" id="PF22150"/>
    </source>
</evidence>
<feature type="domain" description="Type IV pilin Tt1218-like" evidence="2">
    <location>
        <begin position="32"/>
        <end position="104"/>
    </location>
</feature>
<gene>
    <name evidence="3" type="ORF">SAJA_08145</name>
</gene>
<protein>
    <submittedName>
        <fullName evidence="3">Pilus modification protein PilV</fullName>
    </submittedName>
</protein>
<dbReference type="EMBL" id="AYKG01000022">
    <property type="protein sequence ID" value="ROO28400.1"/>
    <property type="molecule type" value="Genomic_DNA"/>
</dbReference>
<organism evidence="3 4">
    <name type="scientific">Salinisphaera japonica YTM-1</name>
    <dbReference type="NCBI Taxonomy" id="1209778"/>
    <lineage>
        <taxon>Bacteria</taxon>
        <taxon>Pseudomonadati</taxon>
        <taxon>Pseudomonadota</taxon>
        <taxon>Gammaproteobacteria</taxon>
        <taxon>Salinisphaerales</taxon>
        <taxon>Salinisphaeraceae</taxon>
        <taxon>Salinisphaera</taxon>
    </lineage>
</organism>
<dbReference type="AlphaFoldDB" id="A0A423PS27"/>
<keyword evidence="1" id="KW-1133">Transmembrane helix</keyword>
<proteinExistence type="predicted"/>
<keyword evidence="1" id="KW-0472">Membrane</keyword>
<reference evidence="3 4" key="1">
    <citation type="submission" date="2013-10" db="EMBL/GenBank/DDBJ databases">
        <title>Salinisphaera japonica YTM-1 Genome Sequencing.</title>
        <authorList>
            <person name="Lai Q."/>
            <person name="Li C."/>
            <person name="Shao Z."/>
        </authorList>
    </citation>
    <scope>NUCLEOTIDE SEQUENCE [LARGE SCALE GENOMIC DNA]</scope>
    <source>
        <strain evidence="3 4">YTM-1</strain>
    </source>
</reference>
<evidence type="ECO:0000313" key="3">
    <source>
        <dbReference type="EMBL" id="ROO28400.1"/>
    </source>
</evidence>
<accession>A0A423PS27</accession>
<evidence type="ECO:0000313" key="4">
    <source>
        <dbReference type="Proteomes" id="UP000285310"/>
    </source>
</evidence>
<name>A0A423PS27_9GAMM</name>
<dbReference type="Pfam" id="PF22150">
    <property type="entry name" value="Tt1218-like"/>
    <property type="match status" value="1"/>
</dbReference>
<dbReference type="NCBIfam" id="TIGR02523">
    <property type="entry name" value="type_IV_pilV"/>
    <property type="match status" value="1"/>
</dbReference>
<evidence type="ECO:0000256" key="1">
    <source>
        <dbReference type="SAM" id="Phobius"/>
    </source>
</evidence>
<dbReference type="InParanoid" id="A0A423PS27"/>
<keyword evidence="4" id="KW-1185">Reference proteome</keyword>
<dbReference type="InterPro" id="IPR054402">
    <property type="entry name" value="Tt1218-like_dom"/>
</dbReference>
<feature type="transmembrane region" description="Helical" evidence="1">
    <location>
        <begin position="12"/>
        <end position="32"/>
    </location>
</feature>
<dbReference type="InterPro" id="IPR012902">
    <property type="entry name" value="N_methyl_site"/>
</dbReference>
<dbReference type="Pfam" id="PF07963">
    <property type="entry name" value="N_methyl"/>
    <property type="match status" value="1"/>
</dbReference>
<dbReference type="NCBIfam" id="TIGR02532">
    <property type="entry name" value="IV_pilin_GFxxxE"/>
    <property type="match status" value="1"/>
</dbReference>
<keyword evidence="1" id="KW-0812">Transmembrane</keyword>
<sequence length="178" mass="18279">MRHVSSAAGFTLIEALVALVIIAVGLLGLLGLQSAAIIATDSAGHVSLARIAGSGMADRIRANPAPAARSVYAAVSPTSAVASSNTSCIGAANPCTPGEMARQDSREWQMIVARSLPQGQGFVDCAVNDQPCPLLEVTVGWREREQPNTTAPPGLVRCASQTHAAAIDGPCIVTQVRP</sequence>
<dbReference type="PROSITE" id="PS00409">
    <property type="entry name" value="PROKAR_NTER_METHYL"/>
    <property type="match status" value="1"/>
</dbReference>
<dbReference type="Proteomes" id="UP000285310">
    <property type="component" value="Unassembled WGS sequence"/>
</dbReference>
<dbReference type="InterPro" id="IPR013362">
    <property type="entry name" value="Pilus_4_PilV"/>
</dbReference>
<dbReference type="RefSeq" id="WP_184999800.1">
    <property type="nucleotide sequence ID" value="NZ_AYKG01000022.1"/>
</dbReference>
<comment type="caution">
    <text evidence="3">The sequence shown here is derived from an EMBL/GenBank/DDBJ whole genome shotgun (WGS) entry which is preliminary data.</text>
</comment>